<sequence length="129" mass="14086">MGCTSGRASGSERGLIFSARITNKCPKPVDCEVHYTASDLSKDGNNYHHTEHVSSKLNARNGVMNAEPKIFTPPQADQSVGMPIWKIVVTKEDGTTMEIKEPFKNILHGGKTSGQFIIKNNGIQSIKSK</sequence>
<comment type="caution">
    <text evidence="2">The sequence shown here is derived from an EMBL/GenBank/DDBJ whole genome shotgun (WGS) entry which is preliminary data.</text>
</comment>
<evidence type="ECO:0000313" key="1">
    <source>
        <dbReference type="EMBL" id="CAF1038993.1"/>
    </source>
</evidence>
<protein>
    <submittedName>
        <fullName evidence="2">Uncharacterized protein</fullName>
    </submittedName>
</protein>
<dbReference type="EMBL" id="CAJOBA010007609">
    <property type="protein sequence ID" value="CAF3807151.1"/>
    <property type="molecule type" value="Genomic_DNA"/>
</dbReference>
<organism evidence="2 3">
    <name type="scientific">Didymodactylos carnosus</name>
    <dbReference type="NCBI Taxonomy" id="1234261"/>
    <lineage>
        <taxon>Eukaryota</taxon>
        <taxon>Metazoa</taxon>
        <taxon>Spiralia</taxon>
        <taxon>Gnathifera</taxon>
        <taxon>Rotifera</taxon>
        <taxon>Eurotatoria</taxon>
        <taxon>Bdelloidea</taxon>
        <taxon>Philodinida</taxon>
        <taxon>Philodinidae</taxon>
        <taxon>Didymodactylos</taxon>
    </lineage>
</organism>
<accession>A0A8S2JFE8</accession>
<dbReference type="AlphaFoldDB" id="A0A8S2JFE8"/>
<evidence type="ECO:0000313" key="3">
    <source>
        <dbReference type="Proteomes" id="UP000682733"/>
    </source>
</evidence>
<proteinExistence type="predicted"/>
<dbReference type="Proteomes" id="UP000677228">
    <property type="component" value="Unassembled WGS sequence"/>
</dbReference>
<evidence type="ECO:0000313" key="2">
    <source>
        <dbReference type="EMBL" id="CAF3807151.1"/>
    </source>
</evidence>
<name>A0A8S2JFE8_9BILA</name>
<gene>
    <name evidence="1" type="ORF">OVA965_LOCUS16384</name>
    <name evidence="2" type="ORF">TMI583_LOCUS16392</name>
</gene>
<dbReference type="EMBL" id="CAJNOK010007598">
    <property type="protein sequence ID" value="CAF1038993.1"/>
    <property type="molecule type" value="Genomic_DNA"/>
</dbReference>
<dbReference type="Proteomes" id="UP000682733">
    <property type="component" value="Unassembled WGS sequence"/>
</dbReference>
<reference evidence="2" key="1">
    <citation type="submission" date="2021-02" db="EMBL/GenBank/DDBJ databases">
        <authorList>
            <person name="Nowell W R."/>
        </authorList>
    </citation>
    <scope>NUCLEOTIDE SEQUENCE</scope>
</reference>